<evidence type="ECO:0000256" key="1">
    <source>
        <dbReference type="ARBA" id="ARBA00022642"/>
    </source>
</evidence>
<dbReference type="Proteomes" id="UP000820669">
    <property type="component" value="Unassembled WGS sequence"/>
</dbReference>
<dbReference type="Gene3D" id="3.90.1150.10">
    <property type="entry name" value="Aspartate Aminotransferase, domain 1"/>
    <property type="match status" value="1"/>
</dbReference>
<dbReference type="EMBL" id="JAAXLA010000091">
    <property type="protein sequence ID" value="NMI01606.1"/>
    <property type="molecule type" value="Genomic_DNA"/>
</dbReference>
<keyword evidence="2 4" id="KW-0378">Hydrolase</keyword>
<comment type="pathway">
    <text evidence="4 5">Cofactor biosynthesis; NAD(+) biosynthesis; quinolinate from L-kynurenine: step 2/3.</text>
</comment>
<dbReference type="InterPro" id="IPR010111">
    <property type="entry name" value="Kynureninase"/>
</dbReference>
<comment type="caution">
    <text evidence="6">The sequence shown here is derived from an EMBL/GenBank/DDBJ whole genome shotgun (WGS) entry which is preliminary data.</text>
</comment>
<feature type="binding site" evidence="4">
    <location>
        <position position="200"/>
    </location>
    <ligand>
        <name>pyridoxal 5'-phosphate</name>
        <dbReference type="ChEBI" id="CHEBI:597326"/>
    </ligand>
</feature>
<dbReference type="HAMAP" id="MF_01970">
    <property type="entry name" value="Kynureninase"/>
    <property type="match status" value="1"/>
</dbReference>
<protein>
    <recommendedName>
        <fullName evidence="4 5">Kynureninase</fullName>
        <ecNumber evidence="4 5">3.7.1.3</ecNumber>
    </recommendedName>
    <alternativeName>
        <fullName evidence="4">L-kynurenine hydrolase</fullName>
    </alternativeName>
</protein>
<dbReference type="EC" id="3.7.1.3" evidence="4 5"/>
<feature type="binding site" evidence="4">
    <location>
        <begin position="127"/>
        <end position="130"/>
    </location>
    <ligand>
        <name>pyridoxal 5'-phosphate</name>
        <dbReference type="ChEBI" id="CHEBI:597326"/>
    </ligand>
</feature>
<evidence type="ECO:0000256" key="2">
    <source>
        <dbReference type="ARBA" id="ARBA00022801"/>
    </source>
</evidence>
<feature type="modified residue" description="N6-(pyridoxal phosphate)lysine" evidence="4">
    <location>
        <position position="223"/>
    </location>
</feature>
<dbReference type="InterPro" id="IPR015421">
    <property type="entry name" value="PyrdxlP-dep_Trfase_major"/>
</dbReference>
<comment type="cofactor">
    <cofactor evidence="4 5">
        <name>pyridoxal 5'-phosphate</name>
        <dbReference type="ChEBI" id="CHEBI:597326"/>
    </cofactor>
</comment>
<sequence length="410" mass="42917">MATLDRSAAEALDAADPIAFLRDRFALPDDLVYLDGNSLGARPVSAERRLAAAVRDEWGTGLIRSWNDAGWYTEPDRIAAGLAPLLGADADEVVVADSTSVNLFKLLVAGARLRPGRSAIVACEADFPTDLYIARAAAELLGLELRTVPGPDAVPAALDAGVAVLALCHVDFRSGAIADAAGLTAAAHAAGVLALWDLSHSTGALDVDLHGWGADLAVGCGYKYLNGGPGAPAYAVAARKHHAGLRTPLPGWFSHADPFAFDPGYTPAPGARRLACGTPPVLSLLGLAEGVASLQGATPEQLAAKARGLTALFVDLVDRYCQEVEIASPRDARRRGGQVALRHPWAYPLVQALAARGVIGDFRSPDLARFGFAPAYIRYVDVVAAVEILRAVLDGDDLSRPEFAVRQAVT</sequence>
<comment type="catalytic activity">
    <reaction evidence="4 5">
        <text>L-kynurenine + H2O = anthranilate + L-alanine + H(+)</text>
        <dbReference type="Rhea" id="RHEA:16813"/>
        <dbReference type="ChEBI" id="CHEBI:15377"/>
        <dbReference type="ChEBI" id="CHEBI:15378"/>
        <dbReference type="ChEBI" id="CHEBI:16567"/>
        <dbReference type="ChEBI" id="CHEBI:57959"/>
        <dbReference type="ChEBI" id="CHEBI:57972"/>
        <dbReference type="EC" id="3.7.1.3"/>
    </reaction>
</comment>
<comment type="pathway">
    <text evidence="4 5">Amino-acid degradation; L-kynurenine degradation; L-alanine and anthranilate from L-kynurenine: step 1/1.</text>
</comment>
<organism evidence="6 7">
    <name type="scientific">Pseudonocardia acidicola</name>
    <dbReference type="NCBI Taxonomy" id="2724939"/>
    <lineage>
        <taxon>Bacteria</taxon>
        <taxon>Bacillati</taxon>
        <taxon>Actinomycetota</taxon>
        <taxon>Actinomycetes</taxon>
        <taxon>Pseudonocardiales</taxon>
        <taxon>Pseudonocardiaceae</taxon>
        <taxon>Pseudonocardia</taxon>
    </lineage>
</organism>
<feature type="binding site" evidence="4">
    <location>
        <position position="197"/>
    </location>
    <ligand>
        <name>pyridoxal 5'-phosphate</name>
        <dbReference type="ChEBI" id="CHEBI:597326"/>
    </ligand>
</feature>
<dbReference type="Pfam" id="PF22580">
    <property type="entry name" value="KYNU_C"/>
    <property type="match status" value="1"/>
</dbReference>
<comment type="catalytic activity">
    <reaction evidence="5">
        <text>3-hydroxy-L-kynurenine + H2O = 3-hydroxyanthranilate + L-alanine + H(+)</text>
        <dbReference type="Rhea" id="RHEA:25143"/>
        <dbReference type="ChEBI" id="CHEBI:15377"/>
        <dbReference type="ChEBI" id="CHEBI:15378"/>
        <dbReference type="ChEBI" id="CHEBI:36559"/>
        <dbReference type="ChEBI" id="CHEBI:57972"/>
        <dbReference type="ChEBI" id="CHEBI:58125"/>
        <dbReference type="EC" id="3.7.1.3"/>
    </reaction>
</comment>
<dbReference type="InterPro" id="IPR015422">
    <property type="entry name" value="PyrdxlP-dep_Trfase_small"/>
</dbReference>
<dbReference type="PANTHER" id="PTHR14084:SF0">
    <property type="entry name" value="KYNURENINASE"/>
    <property type="match status" value="1"/>
</dbReference>
<evidence type="ECO:0000256" key="4">
    <source>
        <dbReference type="HAMAP-Rule" id="MF_01970"/>
    </source>
</evidence>
<evidence type="ECO:0000256" key="5">
    <source>
        <dbReference type="PIRNR" id="PIRNR038800"/>
    </source>
</evidence>
<evidence type="ECO:0000313" key="7">
    <source>
        <dbReference type="Proteomes" id="UP000820669"/>
    </source>
</evidence>
<name>A0ABX1SJ46_9PSEU</name>
<feature type="binding site" evidence="4">
    <location>
        <position position="278"/>
    </location>
    <ligand>
        <name>pyridoxal 5'-phosphate</name>
        <dbReference type="ChEBI" id="CHEBI:597326"/>
    </ligand>
</feature>
<keyword evidence="6" id="KW-0032">Aminotransferase</keyword>
<dbReference type="PIRSF" id="PIRSF038800">
    <property type="entry name" value="KYNU"/>
    <property type="match status" value="1"/>
</dbReference>
<feature type="binding site" evidence="4">
    <location>
        <position position="252"/>
    </location>
    <ligand>
        <name>pyridoxal 5'-phosphate</name>
        <dbReference type="ChEBI" id="CHEBI:597326"/>
    </ligand>
</feature>
<comment type="caution">
    <text evidence="4">Lacks conserved residue(s) required for the propagation of feature annotation.</text>
</comment>
<gene>
    <name evidence="4" type="primary">kynU</name>
    <name evidence="6" type="ORF">HF526_30550</name>
</gene>
<feature type="binding site" evidence="4">
    <location>
        <position position="100"/>
    </location>
    <ligand>
        <name>pyridoxal 5'-phosphate</name>
        <dbReference type="ChEBI" id="CHEBI:597326"/>
    </ligand>
</feature>
<comment type="similarity">
    <text evidence="4 5">Belongs to the kynureninase family.</text>
</comment>
<evidence type="ECO:0000256" key="3">
    <source>
        <dbReference type="ARBA" id="ARBA00022898"/>
    </source>
</evidence>
<dbReference type="InterPro" id="IPR015424">
    <property type="entry name" value="PyrdxlP-dep_Trfase"/>
</dbReference>
<dbReference type="GO" id="GO:0008483">
    <property type="term" value="F:transaminase activity"/>
    <property type="evidence" value="ECO:0007669"/>
    <property type="project" value="UniProtKB-KW"/>
</dbReference>
<feature type="binding site" evidence="4">
    <location>
        <position position="99"/>
    </location>
    <ligand>
        <name>pyridoxal 5'-phosphate</name>
        <dbReference type="ChEBI" id="CHEBI:597326"/>
    </ligand>
</feature>
<evidence type="ECO:0000313" key="6">
    <source>
        <dbReference type="EMBL" id="NMI01606.1"/>
    </source>
</evidence>
<keyword evidence="6" id="KW-0808">Transferase</keyword>
<keyword evidence="1 4" id="KW-0662">Pyridine nucleotide biosynthesis</keyword>
<accession>A0ABX1SJ46</accession>
<keyword evidence="7" id="KW-1185">Reference proteome</keyword>
<dbReference type="RefSeq" id="WP_169385063.1">
    <property type="nucleotide sequence ID" value="NZ_JAAXLA010000091.1"/>
</dbReference>
<feature type="binding site" evidence="4">
    <location>
        <position position="222"/>
    </location>
    <ligand>
        <name>pyridoxal 5'-phosphate</name>
        <dbReference type="ChEBI" id="CHEBI:597326"/>
    </ligand>
</feature>
<comment type="function">
    <text evidence="4 5">Catalyzes the cleavage of L-kynurenine (L-Kyn) and L-3-hydroxykynurenine (L-3OHKyn) into anthranilic acid (AA) and 3-hydroxyanthranilic acid (3-OHAA), respectively.</text>
</comment>
<dbReference type="PANTHER" id="PTHR14084">
    <property type="entry name" value="KYNURENINASE"/>
    <property type="match status" value="1"/>
</dbReference>
<comment type="subunit">
    <text evidence="4 5">Homodimer.</text>
</comment>
<proteinExistence type="inferred from homology"/>
<keyword evidence="3 4" id="KW-0663">Pyridoxal phosphate</keyword>
<dbReference type="Gene3D" id="3.40.640.10">
    <property type="entry name" value="Type I PLP-dependent aspartate aminotransferase-like (Major domain)"/>
    <property type="match status" value="1"/>
</dbReference>
<reference evidence="6 7" key="1">
    <citation type="submission" date="2020-04" db="EMBL/GenBank/DDBJ databases">
        <authorList>
            <person name="Klaysubun C."/>
            <person name="Duangmal K."/>
            <person name="Lipun K."/>
        </authorList>
    </citation>
    <scope>NUCLEOTIDE SEQUENCE [LARGE SCALE GENOMIC DNA]</scope>
    <source>
        <strain evidence="6 7">K10HN5</strain>
    </source>
</reference>
<dbReference type="SUPFAM" id="SSF53383">
    <property type="entry name" value="PLP-dependent transferases"/>
    <property type="match status" value="1"/>
</dbReference>